<organism evidence="8 9">
    <name type="scientific">Citrus x changshan-huyou</name>
    <dbReference type="NCBI Taxonomy" id="2935761"/>
    <lineage>
        <taxon>Eukaryota</taxon>
        <taxon>Viridiplantae</taxon>
        <taxon>Streptophyta</taxon>
        <taxon>Embryophyta</taxon>
        <taxon>Tracheophyta</taxon>
        <taxon>Spermatophyta</taxon>
        <taxon>Magnoliopsida</taxon>
        <taxon>eudicotyledons</taxon>
        <taxon>Gunneridae</taxon>
        <taxon>Pentapetalae</taxon>
        <taxon>rosids</taxon>
        <taxon>malvids</taxon>
        <taxon>Sapindales</taxon>
        <taxon>Rutaceae</taxon>
        <taxon>Aurantioideae</taxon>
        <taxon>Citrus</taxon>
    </lineage>
</organism>
<gene>
    <name evidence="8" type="ORF">WN944_002181</name>
</gene>
<evidence type="ECO:0000256" key="4">
    <source>
        <dbReference type="ARBA" id="ARBA00022833"/>
    </source>
</evidence>
<feature type="region of interest" description="Disordered" evidence="6">
    <location>
        <begin position="448"/>
        <end position="486"/>
    </location>
</feature>
<dbReference type="Gene3D" id="3.30.40.10">
    <property type="entry name" value="Zinc/RING finger domain, C3HC4 (zinc finger)"/>
    <property type="match status" value="2"/>
</dbReference>
<feature type="domain" description="Zinc finger PHD-type" evidence="7">
    <location>
        <begin position="229"/>
        <end position="284"/>
    </location>
</feature>
<dbReference type="InterPro" id="IPR055198">
    <property type="entry name" value="NSD_PHD"/>
</dbReference>
<sequence length="1431" mass="159953">MASSDDEVEVGQKLVSDYYFEHEGEGKQKEIISFSALPIQWNENERTGGCKELIYLRGAADCGLQKIFKPVIAWKFDLTNVIPEIFVLSKEKSWIKLQKPRKCYEEIYRTILITVHCLSYAKRNPEATAKSIWDFLSRFFCLYEVRPSQNDLVDHMDLIKEALERDDVLAKSKFLVTFLEEKPTKRKLSDEVVQTKAMSGFIVDDMEEDMVHDTEEDESNEEDELFDSVCSFCDNGGDLLCCEGRCMRSFHATIDAGEESHCVSLGLTKDEVEAMLNFFCKNCEYKQHQCFACGKLGSSDKETGAEVFPCVSATCGHFYHPHCVSKLLLRDDEVAADQLAKSIIAEESFTCPLHKCCICKQGENKADSDLQFAVCRRCPKAYHRKCLPRKIAFEDKLEEGIITRAWEGLLPNHRILIYCLKHEIDDEIGTPIRDHIIFPGIEENKTIIDRPRKKQSLAPPSGKQKVASTKSSLTSKAPPQGKFSVKALKRVPSNAGQGETMEISERLLVGSDSSRRAKATDVSRKSFKGNVKSVSVQVDRSSSVDSKKTSLGERLYAAFVTEGTEQTKFGKQDNSDRENSRTVTVKPLRKKLISELPSLDEDSKRRLSSLMKDAASSVRMEEILKRHKIPSTHAYSSKSAVDKAITLGKVEGSVEAIRTALKKLDVDGSNIEDAKAVCEPEVLSQIFKWKLSSTLCDMFMEVVNYLQFLMNAHHNKLKVYLAPFLHGMRYTSFGRHFTKVDKLQAIVDKLHWYVNDGDMIVDFCCGANDFSCLMKKKLDETGKNCLYKNYDILPAKNDFNFEKRDWMTVEPKELAPGSRLIMGLNPPFGVKAGLANKFINKALEFNPKLLILIVPPETERLDRKESAYELVWEDDQFLSGKSFYLPGSVDENDKQMDQWNMTAPPLYLWSRHDYAAHHKALAEKHGHISRPQSRTQMERNCYETHAVDHPKEEGQGDTSMLIDLPLQINVTKELRNEAREDDKAGFPDNATEGGGESTHGHRDNQSSKTSRKRKRDRKKHGSGIRENPPLDGQNRGRHLASGIHGMSKHSPANVANVSPLLEGHSSKSIDMPSHVGSGDNDCQHFSNKGMPLSSPTIVIDGASPLGVHSSKTIEMLSHADGYQCDQMPHRSPVNVSSGILEGESSKPIEIPALSGIGDGGYEHFGDGMSHHSTATVIDGASSLQGLSSKSIEMPSYTQFDDNVHQHFEDKAVPRCSPAKVIAKSSLEDHSSKSIDIPSQTGFGSDYQHHEPTRSSSHIGTTYYGTQAGIPNDMGSYGMSSLNNGLSHGANLDERYTGYVRNTDSLGYRPSMSTDRELAMWPLARIYGQDFPAPTPGYGQMGSVPSNLYGNLGSSAEASYRMSTSAMDRYAPRLHQLNNTRMNTFRSEPFMPSRFGFYDSRAPQPGFFADMDFGPGFHPPFPQQGSGGWLDD</sequence>
<name>A0AAP0MHU5_9ROSI</name>
<keyword evidence="9" id="KW-1185">Reference proteome</keyword>
<dbReference type="InterPro" id="IPR011011">
    <property type="entry name" value="Znf_FYVE_PHD"/>
</dbReference>
<evidence type="ECO:0000313" key="9">
    <source>
        <dbReference type="Proteomes" id="UP001428341"/>
    </source>
</evidence>
<evidence type="ECO:0000256" key="3">
    <source>
        <dbReference type="ARBA" id="ARBA00022771"/>
    </source>
</evidence>
<dbReference type="InterPro" id="IPR001965">
    <property type="entry name" value="Znf_PHD"/>
</dbReference>
<feature type="compositionally biased region" description="Polar residues" evidence="6">
    <location>
        <begin position="466"/>
        <end position="477"/>
    </location>
</feature>
<keyword evidence="5" id="KW-0539">Nucleus</keyword>
<protein>
    <recommendedName>
        <fullName evidence="7">Zinc finger PHD-type domain-containing protein</fullName>
    </recommendedName>
</protein>
<accession>A0AAP0MHU5</accession>
<comment type="subcellular location">
    <subcellularLocation>
        <location evidence="1">Nucleus</location>
    </subcellularLocation>
</comment>
<evidence type="ECO:0000259" key="7">
    <source>
        <dbReference type="SMART" id="SM00249"/>
    </source>
</evidence>
<keyword evidence="4" id="KW-0862">Zinc</keyword>
<evidence type="ECO:0000256" key="1">
    <source>
        <dbReference type="ARBA" id="ARBA00004123"/>
    </source>
</evidence>
<dbReference type="PANTHER" id="PTHR46235">
    <property type="entry name" value="PHD FINGER-CONTAINING PROTEIN DDB_G0268158"/>
    <property type="match status" value="1"/>
</dbReference>
<dbReference type="Pfam" id="PF26055">
    <property type="entry name" value="Mtase_EDM2"/>
    <property type="match status" value="1"/>
</dbReference>
<dbReference type="InterPro" id="IPR058939">
    <property type="entry name" value="Mtase_EDM2"/>
</dbReference>
<feature type="compositionally biased region" description="Polar residues" evidence="6">
    <location>
        <begin position="1253"/>
        <end position="1263"/>
    </location>
</feature>
<dbReference type="Pfam" id="PF12047">
    <property type="entry name" value="DNMT1-RFD"/>
    <property type="match status" value="1"/>
</dbReference>
<keyword evidence="3" id="KW-0863">Zinc-finger</keyword>
<dbReference type="CDD" id="cd15565">
    <property type="entry name" value="PHD2_NSD"/>
    <property type="match status" value="1"/>
</dbReference>
<evidence type="ECO:0000256" key="6">
    <source>
        <dbReference type="SAM" id="MobiDB-lite"/>
    </source>
</evidence>
<reference evidence="8 9" key="1">
    <citation type="submission" date="2024-05" db="EMBL/GenBank/DDBJ databases">
        <title>Haplotype-resolved chromosome-level genome assembly of Huyou (Citrus changshanensis).</title>
        <authorList>
            <person name="Miao C."/>
            <person name="Chen W."/>
            <person name="Wu Y."/>
            <person name="Wang L."/>
            <person name="Zhao S."/>
            <person name="Grierson D."/>
            <person name="Xu C."/>
            <person name="Chen K."/>
        </authorList>
    </citation>
    <scope>NUCLEOTIDE SEQUENCE [LARGE SCALE GENOMIC DNA]</scope>
    <source>
        <strain evidence="8">01-14</strain>
        <tissue evidence="8">Leaf</tissue>
    </source>
</reference>
<feature type="region of interest" description="Disordered" evidence="6">
    <location>
        <begin position="978"/>
        <end position="1053"/>
    </location>
</feature>
<dbReference type="PANTHER" id="PTHR46235:SF3">
    <property type="entry name" value="PHD FINGER-CONTAINING PROTEIN DDB_G0268158"/>
    <property type="match status" value="1"/>
</dbReference>
<dbReference type="SUPFAM" id="SSF57903">
    <property type="entry name" value="FYVE/PHD zinc finger"/>
    <property type="match status" value="1"/>
</dbReference>
<evidence type="ECO:0000256" key="2">
    <source>
        <dbReference type="ARBA" id="ARBA00022723"/>
    </source>
</evidence>
<dbReference type="SMART" id="SM00249">
    <property type="entry name" value="PHD"/>
    <property type="match status" value="3"/>
</dbReference>
<dbReference type="GO" id="GO:0005634">
    <property type="term" value="C:nucleus"/>
    <property type="evidence" value="ECO:0007669"/>
    <property type="project" value="UniProtKB-SubCell"/>
</dbReference>
<feature type="region of interest" description="Disordered" evidence="6">
    <location>
        <begin position="1226"/>
        <end position="1263"/>
    </location>
</feature>
<feature type="domain" description="Zinc finger PHD-type" evidence="7">
    <location>
        <begin position="289"/>
        <end position="355"/>
    </location>
</feature>
<dbReference type="EMBL" id="JBCGBO010000004">
    <property type="protein sequence ID" value="KAK9209813.1"/>
    <property type="molecule type" value="Genomic_DNA"/>
</dbReference>
<dbReference type="InterPro" id="IPR013083">
    <property type="entry name" value="Znf_RING/FYVE/PHD"/>
</dbReference>
<feature type="compositionally biased region" description="Basic residues" evidence="6">
    <location>
        <begin position="1009"/>
        <end position="1022"/>
    </location>
</feature>
<feature type="domain" description="Zinc finger PHD-type" evidence="7">
    <location>
        <begin position="356"/>
        <end position="423"/>
    </location>
</feature>
<dbReference type="Pfam" id="PF22908">
    <property type="entry name" value="PHD_NSD"/>
    <property type="match status" value="1"/>
</dbReference>
<proteinExistence type="predicted"/>
<dbReference type="Proteomes" id="UP001428341">
    <property type="component" value="Unassembled WGS sequence"/>
</dbReference>
<evidence type="ECO:0000256" key="5">
    <source>
        <dbReference type="ARBA" id="ARBA00023242"/>
    </source>
</evidence>
<dbReference type="InterPro" id="IPR022702">
    <property type="entry name" value="Cytosine_MeTrfase1_RFD"/>
</dbReference>
<keyword evidence="2" id="KW-0479">Metal-binding</keyword>
<dbReference type="CDD" id="cd15566">
    <property type="entry name" value="PHD3_NSD"/>
    <property type="match status" value="1"/>
</dbReference>
<comment type="caution">
    <text evidence="8">The sequence shown here is derived from an EMBL/GenBank/DDBJ whole genome shotgun (WGS) entry which is preliminary data.</text>
</comment>
<evidence type="ECO:0000313" key="8">
    <source>
        <dbReference type="EMBL" id="KAK9209813.1"/>
    </source>
</evidence>
<dbReference type="GO" id="GO:0008270">
    <property type="term" value="F:zinc ion binding"/>
    <property type="evidence" value="ECO:0007669"/>
    <property type="project" value="UniProtKB-KW"/>
</dbReference>